<organism evidence="2 7">
    <name type="scientific">Agathobacter rectalis</name>
    <dbReference type="NCBI Taxonomy" id="39491"/>
    <lineage>
        <taxon>Bacteria</taxon>
        <taxon>Bacillati</taxon>
        <taxon>Bacillota</taxon>
        <taxon>Clostridia</taxon>
        <taxon>Lachnospirales</taxon>
        <taxon>Lachnospiraceae</taxon>
        <taxon>Agathobacter</taxon>
    </lineage>
</organism>
<proteinExistence type="predicted"/>
<sequence length="83" mass="8333">MSQIKNEENTVKNFIELEKNELKQVDGGLLAGALAGAILGGTGGLIVGAAKGIVTGNLTGNQLWKCYTAGAIGGATIGAYTPV</sequence>
<dbReference type="EMBL" id="QRON01000004">
    <property type="protein sequence ID" value="RHL28530.1"/>
    <property type="molecule type" value="Genomic_DNA"/>
</dbReference>
<evidence type="ECO:0000313" key="1">
    <source>
        <dbReference type="EMBL" id="RGM51576.1"/>
    </source>
</evidence>
<dbReference type="EMBL" id="QRXR01000042">
    <property type="protein sequence ID" value="RGU19243.1"/>
    <property type="molecule type" value="Genomic_DNA"/>
</dbReference>
<dbReference type="AlphaFoldDB" id="A0A395V272"/>
<evidence type="ECO:0000313" key="8">
    <source>
        <dbReference type="Proteomes" id="UP000283297"/>
    </source>
</evidence>
<dbReference type="EMBL" id="QSTI01000004">
    <property type="protein sequence ID" value="RGM51576.1"/>
    <property type="molecule type" value="Genomic_DNA"/>
</dbReference>
<evidence type="ECO:0000313" key="7">
    <source>
        <dbReference type="Proteomes" id="UP000266066"/>
    </source>
</evidence>
<dbReference type="Proteomes" id="UP000286181">
    <property type="component" value="Unassembled WGS sequence"/>
</dbReference>
<name>A0A395V272_9FIRM</name>
<evidence type="ECO:0000313" key="5">
    <source>
        <dbReference type="EMBL" id="RHL28530.1"/>
    </source>
</evidence>
<dbReference type="EMBL" id="QRUJ01000003">
    <property type="protein sequence ID" value="RGR55914.1"/>
    <property type="molecule type" value="Genomic_DNA"/>
</dbReference>
<gene>
    <name evidence="5" type="ORF">DW028_07720</name>
    <name evidence="4" type="ORF">DW038_03455</name>
    <name evidence="3" type="ORF">DWW89_15820</name>
    <name evidence="2" type="ORF">DWY38_04105</name>
    <name evidence="1" type="ORF">DXC13_04285</name>
</gene>
<dbReference type="Proteomes" id="UP000283765">
    <property type="component" value="Unassembled WGS sequence"/>
</dbReference>
<evidence type="ECO:0000313" key="9">
    <source>
        <dbReference type="Proteomes" id="UP000283765"/>
    </source>
</evidence>
<protein>
    <submittedName>
        <fullName evidence="2">Bacteriocin</fullName>
    </submittedName>
</protein>
<dbReference type="EMBL" id="QROF01000002">
    <property type="protein sequence ID" value="RHL07001.1"/>
    <property type="molecule type" value="Genomic_DNA"/>
</dbReference>
<comment type="caution">
    <text evidence="2">The sequence shown here is derived from an EMBL/GenBank/DDBJ whole genome shotgun (WGS) entry which is preliminary data.</text>
</comment>
<dbReference type="Proteomes" id="UP000266066">
    <property type="component" value="Unassembled WGS sequence"/>
</dbReference>
<dbReference type="Proteomes" id="UP000260717">
    <property type="component" value="Unassembled WGS sequence"/>
</dbReference>
<evidence type="ECO:0000313" key="4">
    <source>
        <dbReference type="EMBL" id="RHL07001.1"/>
    </source>
</evidence>
<dbReference type="GO" id="GO:0042742">
    <property type="term" value="P:defense response to bacterium"/>
    <property type="evidence" value="ECO:0007669"/>
    <property type="project" value="InterPro"/>
</dbReference>
<reference evidence="6 7" key="1">
    <citation type="submission" date="2018-08" db="EMBL/GenBank/DDBJ databases">
        <title>A genome reference for cultivated species of the human gut microbiota.</title>
        <authorList>
            <person name="Zou Y."/>
            <person name="Xue W."/>
            <person name="Luo G."/>
        </authorList>
    </citation>
    <scope>NUCLEOTIDE SEQUENCE [LARGE SCALE GENOMIC DNA]</scope>
    <source>
        <strain evidence="3 9">AF17-27</strain>
        <strain evidence="2 7">AF25-15</strain>
        <strain evidence="5 8">AF38-24</strain>
        <strain evidence="4 10">AF39-14AC</strain>
        <strain evidence="1 6">OM08-12AT</strain>
    </source>
</reference>
<accession>A0A395V272</accession>
<evidence type="ECO:0000313" key="3">
    <source>
        <dbReference type="EMBL" id="RGU19243.1"/>
    </source>
</evidence>
<evidence type="ECO:0000313" key="2">
    <source>
        <dbReference type="EMBL" id="RGR55914.1"/>
    </source>
</evidence>
<evidence type="ECO:0000313" key="6">
    <source>
        <dbReference type="Proteomes" id="UP000260717"/>
    </source>
</evidence>
<dbReference type="Proteomes" id="UP000283297">
    <property type="component" value="Unassembled WGS sequence"/>
</dbReference>
<evidence type="ECO:0000313" key="10">
    <source>
        <dbReference type="Proteomes" id="UP000286181"/>
    </source>
</evidence>